<name>A0ABR5J661_9ACTN</name>
<evidence type="ECO:0000313" key="1">
    <source>
        <dbReference type="EMBL" id="KOG88851.1"/>
    </source>
</evidence>
<protein>
    <submittedName>
        <fullName evidence="1">Uncharacterized protein</fullName>
    </submittedName>
</protein>
<accession>A0ABR5J661</accession>
<gene>
    <name evidence="1" type="ORF">ADK38_17505</name>
</gene>
<dbReference type="RefSeq" id="WP_030878682.1">
    <property type="nucleotide sequence ID" value="NZ_JBEZAH010000002.1"/>
</dbReference>
<dbReference type="EMBL" id="LGUT01001486">
    <property type="protein sequence ID" value="KOG88851.1"/>
    <property type="molecule type" value="Genomic_DNA"/>
</dbReference>
<evidence type="ECO:0000313" key="2">
    <source>
        <dbReference type="Proteomes" id="UP000037020"/>
    </source>
</evidence>
<keyword evidence="2" id="KW-1185">Reference proteome</keyword>
<sequence>MDHELRAEYENEADAGRPDAEIRLWHVVRQYATTAMCGRELSPDAPVRSADAWGSGEVKVCHSCGALLLREAP</sequence>
<reference evidence="1 2" key="1">
    <citation type="submission" date="2015-07" db="EMBL/GenBank/DDBJ databases">
        <authorList>
            <person name="Ju K.-S."/>
            <person name="Doroghazi J.R."/>
            <person name="Metcalf W.W."/>
        </authorList>
    </citation>
    <scope>NUCLEOTIDE SEQUENCE [LARGE SCALE GENOMIC DNA]</scope>
    <source>
        <strain evidence="1 2">NRRL B-3589</strain>
    </source>
</reference>
<dbReference type="Proteomes" id="UP000037020">
    <property type="component" value="Unassembled WGS sequence"/>
</dbReference>
<comment type="caution">
    <text evidence="1">The sequence shown here is derived from an EMBL/GenBank/DDBJ whole genome shotgun (WGS) entry which is preliminary data.</text>
</comment>
<proteinExistence type="predicted"/>
<organism evidence="1 2">
    <name type="scientific">Streptomyces varsoviensis</name>
    <dbReference type="NCBI Taxonomy" id="67373"/>
    <lineage>
        <taxon>Bacteria</taxon>
        <taxon>Bacillati</taxon>
        <taxon>Actinomycetota</taxon>
        <taxon>Actinomycetes</taxon>
        <taxon>Kitasatosporales</taxon>
        <taxon>Streptomycetaceae</taxon>
        <taxon>Streptomyces</taxon>
    </lineage>
</organism>